<dbReference type="Pfam" id="PF00582">
    <property type="entry name" value="Usp"/>
    <property type="match status" value="1"/>
</dbReference>
<dbReference type="InterPro" id="IPR014729">
    <property type="entry name" value="Rossmann-like_a/b/a_fold"/>
</dbReference>
<dbReference type="InterPro" id="IPR006015">
    <property type="entry name" value="Universal_stress_UspA"/>
</dbReference>
<dbReference type="Proteomes" id="UP000315385">
    <property type="component" value="Unassembled WGS sequence"/>
</dbReference>
<dbReference type="AlphaFoldDB" id="A0A544QKU0"/>
<dbReference type="PANTHER" id="PTHR46268">
    <property type="entry name" value="STRESS RESPONSE PROTEIN NHAX"/>
    <property type="match status" value="1"/>
</dbReference>
<reference evidence="3 4" key="1">
    <citation type="submission" date="2019-02" db="EMBL/GenBank/DDBJ databases">
        <title>Halonotius sp. a new haloqrchaeon isolated from saline water.</title>
        <authorList>
            <person name="Duran-Viseras A."/>
            <person name="Sanchez-Porro C."/>
            <person name="Ventosa A."/>
        </authorList>
    </citation>
    <scope>NUCLEOTIDE SEQUENCE [LARGE SCALE GENOMIC DNA]</scope>
    <source>
        <strain evidence="3 4">F9-27</strain>
    </source>
</reference>
<dbReference type="PANTHER" id="PTHR46268:SF6">
    <property type="entry name" value="UNIVERSAL STRESS PROTEIN UP12"/>
    <property type="match status" value="1"/>
</dbReference>
<protein>
    <submittedName>
        <fullName evidence="3">Universal stress protein</fullName>
    </submittedName>
</protein>
<organism evidence="3 4">
    <name type="scientific">Halonotius roseus</name>
    <dbReference type="NCBI Taxonomy" id="2511997"/>
    <lineage>
        <taxon>Archaea</taxon>
        <taxon>Methanobacteriati</taxon>
        <taxon>Methanobacteriota</taxon>
        <taxon>Stenosarchaea group</taxon>
        <taxon>Halobacteria</taxon>
        <taxon>Halobacteriales</taxon>
        <taxon>Haloferacaceae</taxon>
        <taxon>Halonotius</taxon>
    </lineage>
</organism>
<dbReference type="InterPro" id="IPR006016">
    <property type="entry name" value="UspA"/>
</dbReference>
<evidence type="ECO:0000313" key="4">
    <source>
        <dbReference type="Proteomes" id="UP000315385"/>
    </source>
</evidence>
<evidence type="ECO:0000256" key="1">
    <source>
        <dbReference type="ARBA" id="ARBA00008791"/>
    </source>
</evidence>
<feature type="domain" description="UspA" evidence="2">
    <location>
        <begin position="32"/>
        <end position="172"/>
    </location>
</feature>
<gene>
    <name evidence="3" type="ORF">EWF95_12685</name>
</gene>
<dbReference type="SUPFAM" id="SSF52402">
    <property type="entry name" value="Adenine nucleotide alpha hydrolases-like"/>
    <property type="match status" value="1"/>
</dbReference>
<name>A0A544QKU0_9EURY</name>
<dbReference type="PRINTS" id="PR01438">
    <property type="entry name" value="UNVRSLSTRESS"/>
</dbReference>
<comment type="caution">
    <text evidence="3">The sequence shown here is derived from an EMBL/GenBank/DDBJ whole genome shotgun (WGS) entry which is preliminary data.</text>
</comment>
<accession>A0A544QKU0</accession>
<dbReference type="CDD" id="cd00293">
    <property type="entry name" value="USP-like"/>
    <property type="match status" value="1"/>
</dbReference>
<keyword evidence="4" id="KW-1185">Reference proteome</keyword>
<dbReference type="Gene3D" id="3.40.50.620">
    <property type="entry name" value="HUPs"/>
    <property type="match status" value="1"/>
</dbReference>
<proteinExistence type="inferred from homology"/>
<evidence type="ECO:0000259" key="2">
    <source>
        <dbReference type="Pfam" id="PF00582"/>
    </source>
</evidence>
<sequence>MLTVVVALPAVSSPAKPQNRLIHNGREKRRDMYETVLFPTDGSEAATEAASHAIDLADKHDADMHILYVVDHERVSQMAPKLGSDHIKGTLQEEGERITDDVADMANGEGIDTVVSIREGAPGETITTYADDVGAEAIVMGTNGRTGMDRLLMGSVAERVIQSTEVPVMTVKRAAE</sequence>
<dbReference type="EMBL" id="SESI01000004">
    <property type="protein sequence ID" value="TQQ78982.1"/>
    <property type="molecule type" value="Genomic_DNA"/>
</dbReference>
<evidence type="ECO:0000313" key="3">
    <source>
        <dbReference type="EMBL" id="TQQ78982.1"/>
    </source>
</evidence>
<comment type="similarity">
    <text evidence="1">Belongs to the universal stress protein A family.</text>
</comment>